<proteinExistence type="inferred from homology"/>
<dbReference type="AlphaFoldDB" id="A0AAN8EJ68"/>
<evidence type="ECO:0000256" key="6">
    <source>
        <dbReference type="ARBA" id="ARBA00022895"/>
    </source>
</evidence>
<dbReference type="GO" id="GO:0000783">
    <property type="term" value="C:nuclear telomere cap complex"/>
    <property type="evidence" value="ECO:0007669"/>
    <property type="project" value="TreeGrafter"/>
</dbReference>
<dbReference type="GO" id="GO:0016233">
    <property type="term" value="P:telomere capping"/>
    <property type="evidence" value="ECO:0007669"/>
    <property type="project" value="TreeGrafter"/>
</dbReference>
<dbReference type="Pfam" id="PF02765">
    <property type="entry name" value="POT1"/>
    <property type="match status" value="1"/>
</dbReference>
<feature type="compositionally biased region" description="Basic residues" evidence="9">
    <location>
        <begin position="395"/>
        <end position="406"/>
    </location>
</feature>
<dbReference type="InterPro" id="IPR032042">
    <property type="entry name" value="POT1PC"/>
</dbReference>
<evidence type="ECO:0000313" key="12">
    <source>
        <dbReference type="EMBL" id="KAK5952077.1"/>
    </source>
</evidence>
<comment type="caution">
    <text evidence="12">The sequence shown here is derived from an EMBL/GenBank/DDBJ whole genome shotgun (WGS) entry which is preliminary data.</text>
</comment>
<feature type="domain" description="Protection of telomeres protein 1 ssDNA-binding" evidence="11">
    <location>
        <begin position="216"/>
        <end position="358"/>
    </location>
</feature>
<evidence type="ECO:0000256" key="4">
    <source>
        <dbReference type="ARBA" id="ARBA00015253"/>
    </source>
</evidence>
<accession>A0AAN8EJ68</accession>
<dbReference type="SUPFAM" id="SSF50249">
    <property type="entry name" value="Nucleic acid-binding proteins"/>
    <property type="match status" value="2"/>
</dbReference>
<dbReference type="PANTHER" id="PTHR14513:SF0">
    <property type="entry name" value="PROTECTION OF TELOMERES PROTEIN 1"/>
    <property type="match status" value="1"/>
</dbReference>
<evidence type="ECO:0000256" key="8">
    <source>
        <dbReference type="ARBA" id="ARBA00023242"/>
    </source>
</evidence>
<gene>
    <name evidence="12" type="ORF">OHC33_006964</name>
</gene>
<evidence type="ECO:0000313" key="13">
    <source>
        <dbReference type="Proteomes" id="UP001316803"/>
    </source>
</evidence>
<evidence type="ECO:0000256" key="7">
    <source>
        <dbReference type="ARBA" id="ARBA00023125"/>
    </source>
</evidence>
<dbReference type="PANTHER" id="PTHR14513">
    <property type="entry name" value="PROTECTION OF TELOMERES 1"/>
    <property type="match status" value="1"/>
</dbReference>
<feature type="domain" description="Telomeric single stranded DNA binding POT1/Cdc13" evidence="10">
    <location>
        <begin position="10"/>
        <end position="111"/>
    </location>
</feature>
<reference evidence="12 13" key="1">
    <citation type="submission" date="2022-12" db="EMBL/GenBank/DDBJ databases">
        <title>Genomic features and morphological characterization of a novel Knufia sp. strain isolated from spacecraft assembly facility.</title>
        <authorList>
            <person name="Teixeira M."/>
            <person name="Chander A.M."/>
            <person name="Stajich J.E."/>
            <person name="Venkateswaran K."/>
        </authorList>
    </citation>
    <scope>NUCLEOTIDE SEQUENCE [LARGE SCALE GENOMIC DNA]</scope>
    <source>
        <strain evidence="12 13">FJI-L2-BK-P2</strain>
    </source>
</reference>
<evidence type="ECO:0000259" key="10">
    <source>
        <dbReference type="Pfam" id="PF02765"/>
    </source>
</evidence>
<evidence type="ECO:0000256" key="3">
    <source>
        <dbReference type="ARBA" id="ARBA00008442"/>
    </source>
</evidence>
<evidence type="ECO:0000256" key="5">
    <source>
        <dbReference type="ARBA" id="ARBA00022454"/>
    </source>
</evidence>
<dbReference type="Proteomes" id="UP001316803">
    <property type="component" value="Unassembled WGS sequence"/>
</dbReference>
<dbReference type="EMBL" id="JAKLMC020000017">
    <property type="protein sequence ID" value="KAK5952077.1"/>
    <property type="molecule type" value="Genomic_DNA"/>
</dbReference>
<dbReference type="InterPro" id="IPR012340">
    <property type="entry name" value="NA-bd_OB-fold"/>
</dbReference>
<dbReference type="GO" id="GO:0010521">
    <property type="term" value="F:telomerase inhibitor activity"/>
    <property type="evidence" value="ECO:0007669"/>
    <property type="project" value="TreeGrafter"/>
</dbReference>
<dbReference type="Pfam" id="PF16686">
    <property type="entry name" value="POT1PC"/>
    <property type="match status" value="1"/>
</dbReference>
<comment type="subcellular location">
    <subcellularLocation>
        <location evidence="2">Chromosome</location>
        <location evidence="2">Telomere</location>
    </subcellularLocation>
    <subcellularLocation>
        <location evidence="1">Nucleus</location>
    </subcellularLocation>
</comment>
<evidence type="ECO:0000256" key="2">
    <source>
        <dbReference type="ARBA" id="ARBA00004574"/>
    </source>
</evidence>
<sequence>MAPRLPNGFISVSEAQGKRDNGEYDIIGICTDYLPPAQSRGSDLTTKLTLWDVSCPDGPGLGQDGMVVRFFASKLWQLPRVEEVGDIVIIRHLRTKRSGSQWVGLSNPETKWNVIPGLTLLDCGESWLTNVQQRSPYDGRTSVDAGQGPPPTIQIFKYAQELLQIKDPATLRGPPKSTALDQASIIKANGGRPSAPRQKHCLLKDLEDPRERNGYQFVDLVGEVRRVFHGGHPVEVRVTDYTENALLYDYTYQGQDGYISTTNYWEGPWGQMTITVCAWDEHAEYVRQMAFKGEIKIGMYVRMKNVQISMDKNGGMMQGHIRGVPGSSRSNIEFLKPREAEYDEHLKSLLQRRRDYNVQTKAKDIGFVPDEVTTSKRKAPDGAESPVKQQEKKTKSARRKEKKKQAKAGGKTGKEDQVSAAAAKSVSNQHVRCEAIEIPLTAVSSILNTEQLQRMTPAGNEYELPFQNCKYKSKVQVVDFFPDKLQDFATPYRISDYEALSDHESDDESQVSMDFAQKNPDQIRWKWHFFLMVEDPQPTKAQKALQNIPEQPTMLLQVAGLDGDYLLNMEACDLRNSPQAFATLKEKLFVIWGDLEEKKTEHSKTRQELQNEGITISSKPFECLIKEYGINARTKDGHVIDDEYERVFGLFKTNIG</sequence>
<keyword evidence="7" id="KW-0238">DNA-binding</keyword>
<organism evidence="12 13">
    <name type="scientific">Knufia fluminis</name>
    <dbReference type="NCBI Taxonomy" id="191047"/>
    <lineage>
        <taxon>Eukaryota</taxon>
        <taxon>Fungi</taxon>
        <taxon>Dikarya</taxon>
        <taxon>Ascomycota</taxon>
        <taxon>Pezizomycotina</taxon>
        <taxon>Eurotiomycetes</taxon>
        <taxon>Chaetothyriomycetidae</taxon>
        <taxon>Chaetothyriales</taxon>
        <taxon>Trichomeriaceae</taxon>
        <taxon>Knufia</taxon>
    </lineage>
</organism>
<evidence type="ECO:0000259" key="11">
    <source>
        <dbReference type="Pfam" id="PF16686"/>
    </source>
</evidence>
<dbReference type="GO" id="GO:0098505">
    <property type="term" value="F:G-rich strand telomeric DNA binding"/>
    <property type="evidence" value="ECO:0007669"/>
    <property type="project" value="TreeGrafter"/>
</dbReference>
<dbReference type="Gene3D" id="2.40.50.140">
    <property type="entry name" value="Nucleic acid-binding proteins"/>
    <property type="match status" value="2"/>
</dbReference>
<feature type="region of interest" description="Disordered" evidence="9">
    <location>
        <begin position="369"/>
        <end position="424"/>
    </location>
</feature>
<protein>
    <recommendedName>
        <fullName evidence="4">Protection of telomeres protein 1</fullName>
    </recommendedName>
</protein>
<evidence type="ECO:0000256" key="9">
    <source>
        <dbReference type="SAM" id="MobiDB-lite"/>
    </source>
</evidence>
<comment type="similarity">
    <text evidence="3">Belongs to the telombin family.</text>
</comment>
<keyword evidence="8" id="KW-0539">Nucleus</keyword>
<dbReference type="InterPro" id="IPR011564">
    <property type="entry name" value="Telomer_end-bd_POT1/Cdc13"/>
</dbReference>
<keyword evidence="6" id="KW-0779">Telomere</keyword>
<dbReference type="GO" id="GO:0032210">
    <property type="term" value="P:regulation of telomere maintenance via telomerase"/>
    <property type="evidence" value="ECO:0007669"/>
    <property type="project" value="TreeGrafter"/>
</dbReference>
<evidence type="ECO:0000256" key="1">
    <source>
        <dbReference type="ARBA" id="ARBA00004123"/>
    </source>
</evidence>
<keyword evidence="13" id="KW-1185">Reference proteome</keyword>
<dbReference type="InterPro" id="IPR028389">
    <property type="entry name" value="POT1"/>
</dbReference>
<keyword evidence="5" id="KW-0158">Chromosome</keyword>
<name>A0AAN8EJ68_9EURO</name>